<organism evidence="2">
    <name type="scientific">Anguilla anguilla</name>
    <name type="common">European freshwater eel</name>
    <name type="synonym">Muraena anguilla</name>
    <dbReference type="NCBI Taxonomy" id="7936"/>
    <lineage>
        <taxon>Eukaryota</taxon>
        <taxon>Metazoa</taxon>
        <taxon>Chordata</taxon>
        <taxon>Craniata</taxon>
        <taxon>Vertebrata</taxon>
        <taxon>Euteleostomi</taxon>
        <taxon>Actinopterygii</taxon>
        <taxon>Neopterygii</taxon>
        <taxon>Teleostei</taxon>
        <taxon>Anguilliformes</taxon>
        <taxon>Anguillidae</taxon>
        <taxon>Anguilla</taxon>
    </lineage>
</organism>
<protein>
    <submittedName>
        <fullName evidence="2">Uncharacterized protein</fullName>
    </submittedName>
</protein>
<dbReference type="AlphaFoldDB" id="A0A0E9UAI5"/>
<dbReference type="EMBL" id="GBXM01046604">
    <property type="protein sequence ID" value="JAH61973.1"/>
    <property type="molecule type" value="Transcribed_RNA"/>
</dbReference>
<evidence type="ECO:0000313" key="2">
    <source>
        <dbReference type="EMBL" id="JAH61973.1"/>
    </source>
</evidence>
<evidence type="ECO:0000256" key="1">
    <source>
        <dbReference type="SAM" id="MobiDB-lite"/>
    </source>
</evidence>
<name>A0A0E9UAI5_ANGAN</name>
<reference evidence="2" key="1">
    <citation type="submission" date="2014-11" db="EMBL/GenBank/DDBJ databases">
        <authorList>
            <person name="Amaro Gonzalez C."/>
        </authorList>
    </citation>
    <scope>NUCLEOTIDE SEQUENCE</scope>
</reference>
<feature type="region of interest" description="Disordered" evidence="1">
    <location>
        <begin position="27"/>
        <end position="46"/>
    </location>
</feature>
<proteinExistence type="predicted"/>
<sequence length="46" mass="5070">MCPPIERCCVTFPHECKRGLPGVASPQAPTHTALGSTQHFSQTHFY</sequence>
<reference evidence="2" key="2">
    <citation type="journal article" date="2015" name="Fish Shellfish Immunol.">
        <title>Early steps in the European eel (Anguilla anguilla)-Vibrio vulnificus interaction in the gills: Role of the RtxA13 toxin.</title>
        <authorList>
            <person name="Callol A."/>
            <person name="Pajuelo D."/>
            <person name="Ebbesson L."/>
            <person name="Teles M."/>
            <person name="MacKenzie S."/>
            <person name="Amaro C."/>
        </authorList>
    </citation>
    <scope>NUCLEOTIDE SEQUENCE</scope>
</reference>
<accession>A0A0E9UAI5</accession>